<evidence type="ECO:0008006" key="4">
    <source>
        <dbReference type="Google" id="ProtNLM"/>
    </source>
</evidence>
<protein>
    <recommendedName>
        <fullName evidence="4">DUF3558 domain-containing protein</fullName>
    </recommendedName>
</protein>
<feature type="region of interest" description="Disordered" evidence="1">
    <location>
        <begin position="38"/>
        <end position="72"/>
    </location>
</feature>
<name>A0A1H1I046_9ACTN</name>
<feature type="compositionally biased region" description="Low complexity" evidence="1">
    <location>
        <begin position="54"/>
        <end position="72"/>
    </location>
</feature>
<gene>
    <name evidence="2" type="ORF">SAMN04489764_5027</name>
</gene>
<evidence type="ECO:0000256" key="1">
    <source>
        <dbReference type="SAM" id="MobiDB-lite"/>
    </source>
</evidence>
<evidence type="ECO:0000313" key="3">
    <source>
        <dbReference type="Proteomes" id="UP000217103"/>
    </source>
</evidence>
<accession>A0A1H1I046</accession>
<proteinExistence type="predicted"/>
<reference evidence="2 3" key="1">
    <citation type="submission" date="2016-10" db="EMBL/GenBank/DDBJ databases">
        <authorList>
            <person name="de Groot N.N."/>
        </authorList>
    </citation>
    <scope>NUCLEOTIDE SEQUENCE [LARGE SCALE GENOMIC DNA]</scope>
    <source>
        <strain evidence="2 3">DSM 43794</strain>
    </source>
</reference>
<evidence type="ECO:0000313" key="2">
    <source>
        <dbReference type="EMBL" id="SDR31101.1"/>
    </source>
</evidence>
<dbReference type="Proteomes" id="UP000217103">
    <property type="component" value="Unassembled WGS sequence"/>
</dbReference>
<sequence>MLIDMHAAHATARRTGRRASRFLCTAATVAALALATACGQTEDEPTERTTYAQPSAAESSAEPAPSESEAASGGIALEDGCEGLTDEEVERILGAGVRAEPGKKALKMACTYTKGGDRVAEVVWAKIPTTIIGNDPQEALKVATAGRSSEPVEGLGKAAAYSTDDVLSDELYVIVDNGGDMYQATITGSGKDDGNTKDLLIEMGKAIAAKF</sequence>
<keyword evidence="3" id="KW-1185">Reference proteome</keyword>
<dbReference type="AlphaFoldDB" id="A0A1H1I046"/>
<dbReference type="EMBL" id="FNKK01000002">
    <property type="protein sequence ID" value="SDR31101.1"/>
    <property type="molecule type" value="Genomic_DNA"/>
</dbReference>
<organism evidence="2 3">
    <name type="scientific">Thermostaphylospora chromogena</name>
    <dbReference type="NCBI Taxonomy" id="35622"/>
    <lineage>
        <taxon>Bacteria</taxon>
        <taxon>Bacillati</taxon>
        <taxon>Actinomycetota</taxon>
        <taxon>Actinomycetes</taxon>
        <taxon>Streptosporangiales</taxon>
        <taxon>Thermomonosporaceae</taxon>
        <taxon>Thermostaphylospora</taxon>
    </lineage>
</organism>